<feature type="compositionally biased region" description="Basic residues" evidence="1">
    <location>
        <begin position="47"/>
        <end position="85"/>
    </location>
</feature>
<feature type="region of interest" description="Disordered" evidence="1">
    <location>
        <begin position="47"/>
        <end position="102"/>
    </location>
</feature>
<evidence type="ECO:0000256" key="1">
    <source>
        <dbReference type="SAM" id="MobiDB-lite"/>
    </source>
</evidence>
<gene>
    <name evidence="2" type="ORF">PR048_015771</name>
</gene>
<evidence type="ECO:0000313" key="2">
    <source>
        <dbReference type="EMBL" id="KAJ8883916.1"/>
    </source>
</evidence>
<comment type="caution">
    <text evidence="2">The sequence shown here is derived from an EMBL/GenBank/DDBJ whole genome shotgun (WGS) entry which is preliminary data.</text>
</comment>
<feature type="compositionally biased region" description="Basic and acidic residues" evidence="1">
    <location>
        <begin position="414"/>
        <end position="424"/>
    </location>
</feature>
<feature type="region of interest" description="Disordered" evidence="1">
    <location>
        <begin position="1"/>
        <end position="28"/>
    </location>
</feature>
<dbReference type="EMBL" id="JARBHB010000005">
    <property type="protein sequence ID" value="KAJ8883916.1"/>
    <property type="molecule type" value="Genomic_DNA"/>
</dbReference>
<reference evidence="2 3" key="1">
    <citation type="submission" date="2023-02" db="EMBL/GenBank/DDBJ databases">
        <title>LHISI_Scaffold_Assembly.</title>
        <authorList>
            <person name="Stuart O.P."/>
            <person name="Cleave R."/>
            <person name="Magrath M.J.L."/>
            <person name="Mikheyev A.S."/>
        </authorList>
    </citation>
    <scope>NUCLEOTIDE SEQUENCE [LARGE SCALE GENOMIC DNA]</scope>
    <source>
        <strain evidence="2">Daus_M_001</strain>
        <tissue evidence="2">Leg muscle</tissue>
    </source>
</reference>
<keyword evidence="3" id="KW-1185">Reference proteome</keyword>
<proteinExistence type="predicted"/>
<dbReference type="Proteomes" id="UP001159363">
    <property type="component" value="Chromosome 4"/>
</dbReference>
<protein>
    <submittedName>
        <fullName evidence="2">Uncharacterized protein</fullName>
    </submittedName>
</protein>
<accession>A0ABQ9HHV8</accession>
<evidence type="ECO:0000313" key="3">
    <source>
        <dbReference type="Proteomes" id="UP001159363"/>
    </source>
</evidence>
<name>A0ABQ9HHV8_9NEOP</name>
<sequence length="496" mass="56405">MSVQGGRRVGRWRRGSYDEGQAGGRKRVTNHGYTGLTCLERRLVIKPRLKAAPRPGDKRHSRARHRRRQYKKKRQSKLSVTKRRVKGEGCGGGGMEVDPTKLNSSLPREVEASWGENKQANKNVYGIEMAWLFLWYERIRSLIERAKLWEQVLGLIGKCTLWNIRWATVAERLACSPPTKVIRVQYPLGHSGFLHVGIVPDDAVGRRVFSGISRSRHCFILASNTLIGSKDLDVKSRPNLSTLLCLKLYCRSSDDQSLEPRVFRGLTWQQSRLQTPLYTRYNAVCLLVTAIKWGRWTGLFNTSSHYCFLLITSSPADLPWRSRLVRHRSGVREALGSNPGQGMAEKTTCLKSTTPRNEFAKYSGLYQSQQLRSRPSLKVGMCSSPSRQAEQCTGCWRERDTKGGNEAARPGNGMKERRSWDKRQNRPVMTQQLSAGDGRYSRRQELSHTRSTAQALRFSAHSTTFFSRFMFMFPTNNNIFKKIGFDCVGDTAVCFA</sequence>
<organism evidence="2 3">
    <name type="scientific">Dryococelus australis</name>
    <dbReference type="NCBI Taxonomy" id="614101"/>
    <lineage>
        <taxon>Eukaryota</taxon>
        <taxon>Metazoa</taxon>
        <taxon>Ecdysozoa</taxon>
        <taxon>Arthropoda</taxon>
        <taxon>Hexapoda</taxon>
        <taxon>Insecta</taxon>
        <taxon>Pterygota</taxon>
        <taxon>Neoptera</taxon>
        <taxon>Polyneoptera</taxon>
        <taxon>Phasmatodea</taxon>
        <taxon>Verophasmatodea</taxon>
        <taxon>Anareolatae</taxon>
        <taxon>Phasmatidae</taxon>
        <taxon>Eurycanthinae</taxon>
        <taxon>Dryococelus</taxon>
    </lineage>
</organism>
<feature type="region of interest" description="Disordered" evidence="1">
    <location>
        <begin position="393"/>
        <end position="444"/>
    </location>
</feature>